<dbReference type="PANTHER" id="PTHR31896:SF13">
    <property type="entry name" value="TRICHOTHECENE 3-O-ACETYLTRANSFERASE"/>
    <property type="match status" value="1"/>
</dbReference>
<protein>
    <recommendedName>
        <fullName evidence="4">Transferase</fullName>
    </recommendedName>
</protein>
<evidence type="ECO:0000313" key="3">
    <source>
        <dbReference type="Proteomes" id="UP000027238"/>
    </source>
</evidence>
<dbReference type="EMBL" id="JMSE01001170">
    <property type="protein sequence ID" value="KDN63957.1"/>
    <property type="molecule type" value="Genomic_DNA"/>
</dbReference>
<accession>A0A066X4R6</accession>
<organism evidence="2 3">
    <name type="scientific">Colletotrichum sublineola</name>
    <name type="common">Sorghum anthracnose fungus</name>
    <dbReference type="NCBI Taxonomy" id="1173701"/>
    <lineage>
        <taxon>Eukaryota</taxon>
        <taxon>Fungi</taxon>
        <taxon>Dikarya</taxon>
        <taxon>Ascomycota</taxon>
        <taxon>Pezizomycotina</taxon>
        <taxon>Sordariomycetes</taxon>
        <taxon>Hypocreomycetidae</taxon>
        <taxon>Glomerellales</taxon>
        <taxon>Glomerellaceae</taxon>
        <taxon>Colletotrichum</taxon>
        <taxon>Colletotrichum graminicola species complex</taxon>
    </lineage>
</organism>
<proteinExistence type="predicted"/>
<dbReference type="HOGENOM" id="CLU_026450_2_1_1"/>
<reference evidence="3" key="1">
    <citation type="journal article" date="2014" name="Genome Announc.">
        <title>Draft genome sequence of Colletotrichum sublineola, a destructive pathogen of cultivated sorghum.</title>
        <authorList>
            <person name="Baroncelli R."/>
            <person name="Sanz-Martin J.M."/>
            <person name="Rech G.E."/>
            <person name="Sukno S.A."/>
            <person name="Thon M.R."/>
        </authorList>
    </citation>
    <scope>NUCLEOTIDE SEQUENCE [LARGE SCALE GENOMIC DNA]</scope>
    <source>
        <strain evidence="3">TX430BB</strain>
    </source>
</reference>
<sequence length="473" mass="53424">MSSRQVFQLRPSGWEHDPEEERFKLSIIDPTLNCAYNHYALFFRLEDSEKSRAVDILKAGLERTLSQARYLCGTIEKDVEGGYSFVKRKESTVQFIVHRLDPDGNHPSLDDIEQSYFSGHSLQDVNLWSVPGLTWGERPEADPDNSPVVAAYQLNLLEGGLLFSMHNHHYSCDLMGWSNFTRQLAENCYAIANSSSFPPWDPANIDVSRFTKNLPVDSLVEGPAIAQKHPDHKEQQAVLFHLPKSKAAELKKLAMPAASEAPWISTYDAMCAYVWRMLSKIRAPVHKPDLSARLWWGEAVNMRPRLHNPPVPDRMMRNIVAGAFSDTAPVPPLTTGDVISDAPLSKLAGYIRALTESCTEQHVEGLIEFIAPIRDKRTISLRVDAHPPMSMFVTDHRSADVSSFDFGFARPITYRHLWGDLLTAGVVLIYAPIQSSQNSDEGFMFAITMEKDLVPKLMETPEWTNYFEYRGVD</sequence>
<dbReference type="STRING" id="1173701.A0A066X4R6"/>
<dbReference type="OrthoDB" id="671439at2759"/>
<dbReference type="InterPro" id="IPR023213">
    <property type="entry name" value="CAT-like_dom_sf"/>
</dbReference>
<dbReference type="Pfam" id="PF02458">
    <property type="entry name" value="Transferase"/>
    <property type="match status" value="1"/>
</dbReference>
<comment type="caution">
    <text evidence="2">The sequence shown here is derived from an EMBL/GenBank/DDBJ whole genome shotgun (WGS) entry which is preliminary data.</text>
</comment>
<name>A0A066X4R6_COLSU</name>
<evidence type="ECO:0000313" key="2">
    <source>
        <dbReference type="EMBL" id="KDN63957.1"/>
    </source>
</evidence>
<evidence type="ECO:0000256" key="1">
    <source>
        <dbReference type="ARBA" id="ARBA00022679"/>
    </source>
</evidence>
<keyword evidence="1" id="KW-0808">Transferase</keyword>
<gene>
    <name evidence="2" type="ORF">CSUB01_04176</name>
</gene>
<dbReference type="eggNOG" id="ENOG502SHDQ">
    <property type="taxonomic scope" value="Eukaryota"/>
</dbReference>
<dbReference type="Proteomes" id="UP000027238">
    <property type="component" value="Unassembled WGS sequence"/>
</dbReference>
<dbReference type="Gene3D" id="3.30.559.10">
    <property type="entry name" value="Chloramphenicol acetyltransferase-like domain"/>
    <property type="match status" value="2"/>
</dbReference>
<dbReference type="PANTHER" id="PTHR31896">
    <property type="entry name" value="FAMILY REGULATORY PROTEIN, PUTATIVE (AFU_ORTHOLOGUE AFUA_3G14730)-RELATED"/>
    <property type="match status" value="1"/>
</dbReference>
<evidence type="ECO:0008006" key="4">
    <source>
        <dbReference type="Google" id="ProtNLM"/>
    </source>
</evidence>
<dbReference type="InterPro" id="IPR051283">
    <property type="entry name" value="Sec_Metabolite_Acyltrans"/>
</dbReference>
<dbReference type="AlphaFoldDB" id="A0A066X4R6"/>
<dbReference type="OMA" id="MHHYAND"/>
<dbReference type="GO" id="GO:0016740">
    <property type="term" value="F:transferase activity"/>
    <property type="evidence" value="ECO:0007669"/>
    <property type="project" value="UniProtKB-KW"/>
</dbReference>
<keyword evidence="3" id="KW-1185">Reference proteome</keyword>